<proteinExistence type="predicted"/>
<comment type="caution">
    <text evidence="2">The sequence shown here is derived from an EMBL/GenBank/DDBJ whole genome shotgun (WGS) entry which is preliminary data.</text>
</comment>
<gene>
    <name evidence="2" type="ORF">AW06_004304</name>
</gene>
<keyword evidence="3" id="KW-1185">Reference proteome</keyword>
<name>A0A080M0N4_9PROT</name>
<dbReference type="EMBL" id="JDST02000134">
    <property type="protein sequence ID" value="KFB74753.1"/>
    <property type="molecule type" value="Genomic_DNA"/>
</dbReference>
<evidence type="ECO:0000313" key="2">
    <source>
        <dbReference type="EMBL" id="KFB74753.1"/>
    </source>
</evidence>
<accession>A0A080M0N4</accession>
<evidence type="ECO:0000313" key="3">
    <source>
        <dbReference type="Proteomes" id="UP000021315"/>
    </source>
</evidence>
<dbReference type="Proteomes" id="UP000021315">
    <property type="component" value="Unassembled WGS sequence"/>
</dbReference>
<reference evidence="2" key="1">
    <citation type="submission" date="2014-02" db="EMBL/GenBank/DDBJ databases">
        <title>Expanding our view of genomic diversity in Candidatus Accumulibacter clades.</title>
        <authorList>
            <person name="Skennerton C.T."/>
            <person name="Barr J.J."/>
            <person name="Slater F.R."/>
            <person name="Bond P.L."/>
            <person name="Tyson G.W."/>
        </authorList>
    </citation>
    <scope>NUCLEOTIDE SEQUENCE [LARGE SCALE GENOMIC DNA]</scope>
</reference>
<evidence type="ECO:0000256" key="1">
    <source>
        <dbReference type="SAM" id="MobiDB-lite"/>
    </source>
</evidence>
<feature type="region of interest" description="Disordered" evidence="1">
    <location>
        <begin position="428"/>
        <end position="449"/>
    </location>
</feature>
<sequence length="449" mass="48113">MRGDAVALAEQLATQGVEHGGRVSVRFERNEGGARDLPRAHAPARELAGQRGLAFATLAANDGVAFAGEQAFEREEFAAATDEAVRRRLRQLAEALPEARTPVFARLRAGHFPEERRVVAVLVEDGDEPVLQAEFADAEDAAAHRVVLQFALAGEHRGTDALALAQGAVEGFDEAPRRFDEDAVAHGDHPADAGLEQGAGDRFVGAFGLRALARFEEDERNAVFAQERAEFGRGDVGVPAPAARAYVFRVFEAERAEAGVPVVDAVAVEVQDVVRLAGALGAIEFVAQGGQRRRGQEMHFDLAGERFHRVDQRPGAGAEVDVGTRVVFRPRAGEQNANRGGEDGDRHRLFARQPAAHAHRLSTLEEVAAAVVQEFPRQAEQERCGFAGQQHLLFGCAGVAGAVDFDRETAREAPLAGTAQAARAARATERGPGLEHFGGRQHWQGGAVE</sequence>
<protein>
    <submittedName>
        <fullName evidence="2">Uncharacterized protein</fullName>
    </submittedName>
</protein>
<dbReference type="AlphaFoldDB" id="A0A080M0N4"/>
<organism evidence="2 3">
    <name type="scientific">Candidatus Accumulibacter cognatus</name>
    <dbReference type="NCBI Taxonomy" id="2954383"/>
    <lineage>
        <taxon>Bacteria</taxon>
        <taxon>Pseudomonadati</taxon>
        <taxon>Pseudomonadota</taxon>
        <taxon>Betaproteobacteria</taxon>
        <taxon>Candidatus Accumulibacter</taxon>
    </lineage>
</organism>